<feature type="domain" description="Cyclic nucleotide-binding" evidence="1">
    <location>
        <begin position="98"/>
        <end position="203"/>
    </location>
</feature>
<comment type="caution">
    <text evidence="3">The sequence shown here is derived from an EMBL/GenBank/DDBJ whole genome shotgun (WGS) entry which is preliminary data.</text>
</comment>
<dbReference type="InterPro" id="IPR052706">
    <property type="entry name" value="Membrane-Transporter-like"/>
</dbReference>
<dbReference type="PROSITE" id="PS50042">
    <property type="entry name" value="CNMP_BINDING_3"/>
    <property type="match status" value="1"/>
</dbReference>
<gene>
    <name evidence="3" type="ORF">Plil01_001828100</name>
</gene>
<evidence type="ECO:0000313" key="4">
    <source>
        <dbReference type="Proteomes" id="UP001165083"/>
    </source>
</evidence>
<keyword evidence="4" id="KW-1185">Reference proteome</keyword>
<dbReference type="SUPFAM" id="SSF52091">
    <property type="entry name" value="SpoIIaa-like"/>
    <property type="match status" value="1"/>
</dbReference>
<dbReference type="Gene3D" id="3.30.750.24">
    <property type="entry name" value="STAS domain"/>
    <property type="match status" value="1"/>
</dbReference>
<reference evidence="3" key="1">
    <citation type="submission" date="2023-04" db="EMBL/GenBank/DDBJ databases">
        <title>Phytophthora lilii NBRC 32176.</title>
        <authorList>
            <person name="Ichikawa N."/>
            <person name="Sato H."/>
            <person name="Tonouchi N."/>
        </authorList>
    </citation>
    <scope>NUCLEOTIDE SEQUENCE</scope>
    <source>
        <strain evidence="3">NBRC 32176</strain>
    </source>
</reference>
<sequence length="242" mass="26854">MDFTRVSGMDATAARGAFLILKKYCVNRGITLVFANVRSNIRILLLKNDVAARENFFSSVDSAFAFYESGILAQNVLNSIHHRPNNYPKSVSVLLRHLIGDSDDSHLVNAVALFFQKREIPAGYDFYRVSESPSCFYFLASGQVAVSVNEDGSMTPNRSVAQVKLIGQGSMFGEVAFFSRQRQHTTATAVVPCTVFEMTRDNFDLMEKQNPMASIRLRDAIVQSMAQSITNLTLARSSLSTE</sequence>
<feature type="domain" description="STAS" evidence="2">
    <location>
        <begin position="1"/>
        <end position="67"/>
    </location>
</feature>
<evidence type="ECO:0000313" key="3">
    <source>
        <dbReference type="EMBL" id="GMF65652.1"/>
    </source>
</evidence>
<evidence type="ECO:0000259" key="1">
    <source>
        <dbReference type="PROSITE" id="PS50042"/>
    </source>
</evidence>
<dbReference type="InterPro" id="IPR018490">
    <property type="entry name" value="cNMP-bd_dom_sf"/>
</dbReference>
<dbReference type="Proteomes" id="UP001165083">
    <property type="component" value="Unassembled WGS sequence"/>
</dbReference>
<dbReference type="Pfam" id="PF00027">
    <property type="entry name" value="cNMP_binding"/>
    <property type="match status" value="1"/>
</dbReference>
<dbReference type="PANTHER" id="PTHR43310">
    <property type="entry name" value="SULFATE TRANSPORTER YBAR-RELATED"/>
    <property type="match status" value="1"/>
</dbReference>
<organism evidence="3 4">
    <name type="scientific">Phytophthora lilii</name>
    <dbReference type="NCBI Taxonomy" id="2077276"/>
    <lineage>
        <taxon>Eukaryota</taxon>
        <taxon>Sar</taxon>
        <taxon>Stramenopiles</taxon>
        <taxon>Oomycota</taxon>
        <taxon>Peronosporomycetes</taxon>
        <taxon>Peronosporales</taxon>
        <taxon>Peronosporaceae</taxon>
        <taxon>Phytophthora</taxon>
    </lineage>
</organism>
<dbReference type="InterPro" id="IPR002645">
    <property type="entry name" value="STAS_dom"/>
</dbReference>
<dbReference type="CDD" id="cd00038">
    <property type="entry name" value="CAP_ED"/>
    <property type="match status" value="1"/>
</dbReference>
<dbReference type="PANTHER" id="PTHR43310:SF2">
    <property type="entry name" value="SLC26A_SULP TRANSPORTER DOMAIN-CONTAINING PROTEIN"/>
    <property type="match status" value="1"/>
</dbReference>
<dbReference type="InterPro" id="IPR014710">
    <property type="entry name" value="RmlC-like_jellyroll"/>
</dbReference>
<protein>
    <submittedName>
        <fullName evidence="3">Unnamed protein product</fullName>
    </submittedName>
</protein>
<evidence type="ECO:0000259" key="2">
    <source>
        <dbReference type="PROSITE" id="PS50801"/>
    </source>
</evidence>
<name>A0A9W6YJK4_9STRA</name>
<dbReference type="EMBL" id="BSXW01012489">
    <property type="protein sequence ID" value="GMF65652.1"/>
    <property type="molecule type" value="Genomic_DNA"/>
</dbReference>
<dbReference type="PROSITE" id="PS50801">
    <property type="entry name" value="STAS"/>
    <property type="match status" value="1"/>
</dbReference>
<proteinExistence type="predicted"/>
<dbReference type="InterPro" id="IPR000595">
    <property type="entry name" value="cNMP-bd_dom"/>
</dbReference>
<dbReference type="SMART" id="SM00100">
    <property type="entry name" value="cNMP"/>
    <property type="match status" value="1"/>
</dbReference>
<accession>A0A9W6YJK4</accession>
<dbReference type="SUPFAM" id="SSF51206">
    <property type="entry name" value="cAMP-binding domain-like"/>
    <property type="match status" value="1"/>
</dbReference>
<dbReference type="Gene3D" id="2.60.120.10">
    <property type="entry name" value="Jelly Rolls"/>
    <property type="match status" value="1"/>
</dbReference>
<dbReference type="OrthoDB" id="91566at2759"/>
<dbReference type="InterPro" id="IPR036513">
    <property type="entry name" value="STAS_dom_sf"/>
</dbReference>
<dbReference type="AlphaFoldDB" id="A0A9W6YJK4"/>